<dbReference type="PROSITE" id="PS50082">
    <property type="entry name" value="WD_REPEATS_2"/>
    <property type="match status" value="3"/>
</dbReference>
<dbReference type="Gene3D" id="2.130.10.10">
    <property type="entry name" value="YVTN repeat-like/Quinoprotein amine dehydrogenase"/>
    <property type="match status" value="3"/>
</dbReference>
<feature type="repeat" description="WD" evidence="6">
    <location>
        <begin position="404"/>
        <end position="436"/>
    </location>
</feature>
<comment type="similarity">
    <text evidence="2">Belongs to the WD repeat PWP2 family.</text>
</comment>
<evidence type="ECO:0000256" key="3">
    <source>
        <dbReference type="ARBA" id="ARBA00022574"/>
    </source>
</evidence>
<evidence type="ECO:0000259" key="7">
    <source>
        <dbReference type="Pfam" id="PF04003"/>
    </source>
</evidence>
<evidence type="ECO:0000256" key="5">
    <source>
        <dbReference type="ARBA" id="ARBA00023242"/>
    </source>
</evidence>
<dbReference type="GO" id="GO:0000028">
    <property type="term" value="P:ribosomal small subunit assembly"/>
    <property type="evidence" value="ECO:0007669"/>
    <property type="project" value="TreeGrafter"/>
</dbReference>
<feature type="repeat" description="WD" evidence="6">
    <location>
        <begin position="446"/>
        <end position="487"/>
    </location>
</feature>
<dbReference type="InterPro" id="IPR011047">
    <property type="entry name" value="Quinoprotein_ADH-like_sf"/>
</dbReference>
<gene>
    <name evidence="8" type="ORF">APICC_05476</name>
</gene>
<reference evidence="8 9" key="1">
    <citation type="submission" date="2014-07" db="EMBL/GenBank/DDBJ databases">
        <title>Genomic and transcriptomic analysis on Apis cerana provide comprehensive insights into honey bee biology.</title>
        <authorList>
            <person name="Diao Q."/>
            <person name="Sun L."/>
            <person name="Zheng H."/>
            <person name="Zheng H."/>
            <person name="Xu S."/>
            <person name="Wang S."/>
            <person name="Zeng Z."/>
            <person name="Hu F."/>
            <person name="Su S."/>
            <person name="Wu J."/>
        </authorList>
    </citation>
    <scope>NUCLEOTIDE SEQUENCE [LARGE SCALE GENOMIC DNA]</scope>
    <source>
        <tissue evidence="8">Pupae without intestine</tissue>
    </source>
</reference>
<evidence type="ECO:0000256" key="2">
    <source>
        <dbReference type="ARBA" id="ARBA00010226"/>
    </source>
</evidence>
<dbReference type="InterPro" id="IPR015943">
    <property type="entry name" value="WD40/YVTN_repeat-like_dom_sf"/>
</dbReference>
<organism evidence="8 9">
    <name type="scientific">Apis cerana cerana</name>
    <name type="common">Oriental honeybee</name>
    <dbReference type="NCBI Taxonomy" id="94128"/>
    <lineage>
        <taxon>Eukaryota</taxon>
        <taxon>Metazoa</taxon>
        <taxon>Ecdysozoa</taxon>
        <taxon>Arthropoda</taxon>
        <taxon>Hexapoda</taxon>
        <taxon>Insecta</taxon>
        <taxon>Pterygota</taxon>
        <taxon>Neoptera</taxon>
        <taxon>Endopterygota</taxon>
        <taxon>Hymenoptera</taxon>
        <taxon>Apocrita</taxon>
        <taxon>Aculeata</taxon>
        <taxon>Apoidea</taxon>
        <taxon>Anthophila</taxon>
        <taxon>Apidae</taxon>
        <taxon>Apis</taxon>
    </lineage>
</organism>
<evidence type="ECO:0000256" key="6">
    <source>
        <dbReference type="PROSITE-ProRule" id="PRU00221"/>
    </source>
</evidence>
<dbReference type="PROSITE" id="PS50294">
    <property type="entry name" value="WD_REPEATS_REGION"/>
    <property type="match status" value="3"/>
</dbReference>
<dbReference type="SUPFAM" id="SSF50978">
    <property type="entry name" value="WD40 repeat-like"/>
    <property type="match status" value="1"/>
</dbReference>
<dbReference type="Pfam" id="PF04003">
    <property type="entry name" value="Utp12"/>
    <property type="match status" value="1"/>
</dbReference>
<dbReference type="Pfam" id="PF00400">
    <property type="entry name" value="WD40"/>
    <property type="match status" value="4"/>
</dbReference>
<keyword evidence="9" id="KW-1185">Reference proteome</keyword>
<dbReference type="InterPro" id="IPR007148">
    <property type="entry name" value="SSU_processome_Utp12"/>
</dbReference>
<dbReference type="InterPro" id="IPR027145">
    <property type="entry name" value="PWP2"/>
</dbReference>
<keyword evidence="5" id="KW-0539">Nucleus</keyword>
<dbReference type="InterPro" id="IPR001680">
    <property type="entry name" value="WD40_rpt"/>
</dbReference>
<dbReference type="GO" id="GO:0032040">
    <property type="term" value="C:small-subunit processome"/>
    <property type="evidence" value="ECO:0007669"/>
    <property type="project" value="TreeGrafter"/>
</dbReference>
<comment type="subcellular location">
    <subcellularLocation>
        <location evidence="1">Nucleus</location>
        <location evidence="1">Nucleolus</location>
    </subcellularLocation>
</comment>
<dbReference type="CDD" id="cd00200">
    <property type="entry name" value="WD40"/>
    <property type="match status" value="1"/>
</dbReference>
<evidence type="ECO:0000313" key="8">
    <source>
        <dbReference type="EMBL" id="PBC32250.1"/>
    </source>
</evidence>
<dbReference type="STRING" id="94128.A0A2A3EKM1"/>
<dbReference type="GO" id="GO:0000462">
    <property type="term" value="P:maturation of SSU-rRNA from tricistronic rRNA transcript (SSU-rRNA, 5.8S rRNA, LSU-rRNA)"/>
    <property type="evidence" value="ECO:0007669"/>
    <property type="project" value="TreeGrafter"/>
</dbReference>
<dbReference type="InterPro" id="IPR020472">
    <property type="entry name" value="WD40_PAC1"/>
</dbReference>
<protein>
    <submittedName>
        <fullName evidence="8">Periodic tryptophan protein</fullName>
    </submittedName>
</protein>
<feature type="repeat" description="WD" evidence="6">
    <location>
        <begin position="532"/>
        <end position="575"/>
    </location>
</feature>
<dbReference type="OrthoDB" id="3142434at2759"/>
<sequence>MAVAIVYLIQIIMKFAYKFSNLLGAVYRKGDLIFTPDGSSVISPVGNRITIYDLKNNKSNTLPIESRYNYINIDLSPNGSILIVINEEGEAHIISMISKMIIHKYRFKRRVRCVKFSPNGKHFAVCKENNVFIFNAPGLQTGEYNPFIMERVFHAAMDDTTFINWSYDSKLLAVASKDMATKIYSLEKYENFRYINLGGHSDEIVTCFFEKRNYDLTTISRNGQLCIWECTIDPEDLMPLESPPFKKNKKTDSDEEDDITVEKAKEKTDKQVKAYEYNLEQSQNSSELDVKDTENETGIKQLRYTKLCRHYLSNEVQKHEKKKIILTAAAYHQQTNILVVGFSNGSFYLYEMPDVNMIHSLSISNQCITSIAINSTGDWIALGCSSAGQLLVWEWQSETYAMKQQGHSNNMNCLAYSPDGQYIVTGGDDGKVKLWNTMNGFCSITFQEHTSTITGVIFSHNRKFIVSGSLDGTVRAYDLARYRNFRTLTSPRPVQFSCIALDSNDEFLAAGGQDFFEIYLWSIKLGTLLEILSGHEGPVASLAFNPNVASTELVSVSWDKTLKIWNAIENGSVHETLQLTADGLFVTYKPNGEEVAVATLDGQISFFHCKTAVQIGSIEGRNDLGSGRSDTDLITAKKSLKGKAFSVLCYSADGTCILAGGQSKNICIYNVQEYILVKKFIITQNRSLDAVDDIINRRNLTEFGNLALVEERDEYEGGNVKIRLPGVRSGDMASRNIKPEVRVYSLQFSPTGQAWAAATTEGLLLYSLDIGLTFDPFHLELGITPETVKKTLNEMQYAKALMMALKLNERSLIKYVIENVLCSDIDLTVTNLPDIYIEKILKFIASELEFTRHVHFYLVWIETILTKHGPRINAALQMPILLMLQKNMQKKYDDLSKICDFNQYTMSYLKKVGIYKAEKIVSETDIIEIDKKFEKSLIEEIENN</sequence>
<dbReference type="PRINTS" id="PR00320">
    <property type="entry name" value="GPROTEINBRPT"/>
</dbReference>
<dbReference type="AlphaFoldDB" id="A0A2A3EKM1"/>
<keyword evidence="3 6" id="KW-0853">WD repeat</keyword>
<proteinExistence type="inferred from homology"/>
<dbReference type="GO" id="GO:0034388">
    <property type="term" value="C:Pwp2p-containing subcomplex of 90S preribosome"/>
    <property type="evidence" value="ECO:0007669"/>
    <property type="project" value="TreeGrafter"/>
</dbReference>
<evidence type="ECO:0000313" key="9">
    <source>
        <dbReference type="Proteomes" id="UP000242457"/>
    </source>
</evidence>
<evidence type="ECO:0000256" key="1">
    <source>
        <dbReference type="ARBA" id="ARBA00004604"/>
    </source>
</evidence>
<keyword evidence="4" id="KW-0677">Repeat</keyword>
<feature type="domain" description="Small-subunit processome Utp12" evidence="7">
    <location>
        <begin position="808"/>
        <end position="910"/>
    </location>
</feature>
<evidence type="ECO:0000256" key="4">
    <source>
        <dbReference type="ARBA" id="ARBA00022737"/>
    </source>
</evidence>
<dbReference type="SMART" id="SM00320">
    <property type="entry name" value="WD40"/>
    <property type="match status" value="12"/>
</dbReference>
<accession>A0A2A3EKM1</accession>
<dbReference type="InterPro" id="IPR036322">
    <property type="entry name" value="WD40_repeat_dom_sf"/>
</dbReference>
<dbReference type="PANTHER" id="PTHR19858:SF0">
    <property type="entry name" value="PERIODIC TRYPTOPHAN PROTEIN 2 HOMOLOG"/>
    <property type="match status" value="1"/>
</dbReference>
<dbReference type="PANTHER" id="PTHR19858">
    <property type="entry name" value="WD40 REPEAT PROTEIN"/>
    <property type="match status" value="1"/>
</dbReference>
<dbReference type="EMBL" id="KZ288219">
    <property type="protein sequence ID" value="PBC32250.1"/>
    <property type="molecule type" value="Genomic_DNA"/>
</dbReference>
<dbReference type="Proteomes" id="UP000242457">
    <property type="component" value="Unassembled WGS sequence"/>
</dbReference>
<dbReference type="SUPFAM" id="SSF50998">
    <property type="entry name" value="Quinoprotein alcohol dehydrogenase-like"/>
    <property type="match status" value="1"/>
</dbReference>
<name>A0A2A3EKM1_APICC</name>